<name>A0ABT2R757_9ENTR</name>
<keyword evidence="2" id="KW-1185">Reference proteome</keyword>
<comment type="caution">
    <text evidence="1">The sequence shown here is derived from an EMBL/GenBank/DDBJ whole genome shotgun (WGS) entry which is preliminary data.</text>
</comment>
<organism evidence="1 2">
    <name type="scientific">Leclercia tamurae</name>
    <dbReference type="NCBI Taxonomy" id="2926467"/>
    <lineage>
        <taxon>Bacteria</taxon>
        <taxon>Pseudomonadati</taxon>
        <taxon>Pseudomonadota</taxon>
        <taxon>Gammaproteobacteria</taxon>
        <taxon>Enterobacterales</taxon>
        <taxon>Enterobacteriaceae</taxon>
        <taxon>Leclercia</taxon>
    </lineage>
</organism>
<dbReference type="RefSeq" id="WP_262660950.1">
    <property type="nucleotide sequence ID" value="NZ_JAMHKS010000063.1"/>
</dbReference>
<sequence length="145" mass="16493">MATFGDLIGNFIRTSELVALMDREMARMMDAELRESPYDAGLTLDGHREFCRILGILSEADLQRIMMAGVPHLSVRARQLHGLTRLSQGASLYAALLAEAATRDEKTLLTLHRSLFHMMDEEHFMREAGEFRAAMRLPPLEREDF</sequence>
<gene>
    <name evidence="1" type="ORF">M8318_03375</name>
</gene>
<accession>A0ABT2R757</accession>
<evidence type="ECO:0000313" key="1">
    <source>
        <dbReference type="EMBL" id="MCU6676706.1"/>
    </source>
</evidence>
<protein>
    <submittedName>
        <fullName evidence="1">Uncharacterized protein</fullName>
    </submittedName>
</protein>
<evidence type="ECO:0000313" key="2">
    <source>
        <dbReference type="Proteomes" id="UP001062027"/>
    </source>
</evidence>
<reference evidence="1" key="1">
    <citation type="submission" date="2022-05" db="EMBL/GenBank/DDBJ databases">
        <title>Description of a novel species of Leclercia; Leclercia tamurae and the Proposal for a Novel Genus Silvania gen. nov. Containing Two Novel Species Silvania hatchlandensis sp. nov. and Silvania confinis sp. nov. Isolated from the Rhizosphere of Oak.</title>
        <authorList>
            <person name="Maddock D.W."/>
            <person name="Brady C.L."/>
            <person name="Denman S."/>
            <person name="Arnold D."/>
        </authorList>
    </citation>
    <scope>NUCLEOTIDE SEQUENCE</scope>
    <source>
        <strain evidence="1">H6S3</strain>
    </source>
</reference>
<dbReference type="EMBL" id="JAMHKS010000063">
    <property type="protein sequence ID" value="MCU6676706.1"/>
    <property type="molecule type" value="Genomic_DNA"/>
</dbReference>
<dbReference type="Proteomes" id="UP001062027">
    <property type="component" value="Unassembled WGS sequence"/>
</dbReference>
<proteinExistence type="predicted"/>